<dbReference type="PRINTS" id="PR01590">
    <property type="entry name" value="HTHFIS"/>
</dbReference>
<dbReference type="RefSeq" id="WP_020918271.1">
    <property type="nucleotide sequence ID" value="NZ_ANAH02000015.1"/>
</dbReference>
<dbReference type="GO" id="GO:0006355">
    <property type="term" value="P:regulation of DNA-templated transcription"/>
    <property type="evidence" value="ECO:0007669"/>
    <property type="project" value="InterPro"/>
</dbReference>
<evidence type="ECO:0000313" key="9">
    <source>
        <dbReference type="Proteomes" id="UP000011682"/>
    </source>
</evidence>
<dbReference type="SMART" id="SM00240">
    <property type="entry name" value="FHA"/>
    <property type="match status" value="1"/>
</dbReference>
<dbReference type="InterPro" id="IPR008984">
    <property type="entry name" value="SMAD_FHA_dom_sf"/>
</dbReference>
<keyword evidence="9" id="KW-1185">Reference proteome</keyword>
<proteinExistence type="predicted"/>
<evidence type="ECO:0000256" key="5">
    <source>
        <dbReference type="ARBA" id="ARBA00023163"/>
    </source>
</evidence>
<evidence type="ECO:0000313" key="8">
    <source>
        <dbReference type="EMBL" id="EPX59659.1"/>
    </source>
</evidence>
<evidence type="ECO:0000256" key="2">
    <source>
        <dbReference type="ARBA" id="ARBA00022840"/>
    </source>
</evidence>
<protein>
    <submittedName>
        <fullName evidence="8">Formate hydrogenlyase transcriptional activator</fullName>
    </submittedName>
</protein>
<dbReference type="PANTHER" id="PTHR32071">
    <property type="entry name" value="TRANSCRIPTIONAL REGULATORY PROTEIN"/>
    <property type="match status" value="1"/>
</dbReference>
<dbReference type="SMART" id="SM00382">
    <property type="entry name" value="AAA"/>
    <property type="match status" value="1"/>
</dbReference>
<dbReference type="EMBL" id="ANAH02000015">
    <property type="protein sequence ID" value="EPX59659.1"/>
    <property type="molecule type" value="Genomic_DNA"/>
</dbReference>
<dbReference type="Pfam" id="PF25601">
    <property type="entry name" value="AAA_lid_14"/>
    <property type="match status" value="1"/>
</dbReference>
<accession>S9QEC6</accession>
<feature type="domain" description="FHA" evidence="6">
    <location>
        <begin position="71"/>
        <end position="121"/>
    </location>
</feature>
<dbReference type="InterPro" id="IPR025943">
    <property type="entry name" value="Sigma_54_int_dom_ATP-bd_2"/>
</dbReference>
<keyword evidence="5" id="KW-0804">Transcription</keyword>
<evidence type="ECO:0000256" key="4">
    <source>
        <dbReference type="ARBA" id="ARBA00023125"/>
    </source>
</evidence>
<sequence length="481" mass="53214">MRTPEPHPDDILTNPGENGLDSVVAPDAGVGAGTEILVLEPRATLKLRKCRVQVTAGPDEGRSIVSDKERLRCGAHPTNDLVLAEDRTASRHHFEILNTERGWLLVDLNSTNGTFLEGRRVERAYLSAGAVVRAGSSVLSFTPIDEEVTVEPDREGELGGMVGQSVHMRQVFALIKKIAPLDVSVIIGGETGTGKELVARAIHERSSRGKGPLVVLDCGAIPPHLIESELFGHEKGAFTGAVTERPGAFERAHGGTIFLDELGELRLDLQPKLLRVLENREVRRVGGNDVLSVDCRVIAATNRDLVKEIAAGHFREDLFFRLSVIHLQLPPLRERREDIPLILSRALADPEVLARHGRKHISPEALALLMAYAWPGNVRELVNVLSHVLAFSEGEEVLPEHLPARVRGQARELPLPFNEHLTFKDAKEQLLENFEREYITRVLSRCEGNLSRAARESGLHRKSIERLVKKYQLDAKGMKPR</sequence>
<dbReference type="GO" id="GO:0016829">
    <property type="term" value="F:lyase activity"/>
    <property type="evidence" value="ECO:0007669"/>
    <property type="project" value="UniProtKB-KW"/>
</dbReference>
<feature type="domain" description="Sigma-54 factor interaction" evidence="7">
    <location>
        <begin position="161"/>
        <end position="390"/>
    </location>
</feature>
<dbReference type="GO" id="GO:0043565">
    <property type="term" value="F:sequence-specific DNA binding"/>
    <property type="evidence" value="ECO:0007669"/>
    <property type="project" value="InterPro"/>
</dbReference>
<organism evidence="8 9">
    <name type="scientific">Cystobacter fuscus (strain ATCC 25194 / DSM 2262 / NBRC 100088 / M29)</name>
    <dbReference type="NCBI Taxonomy" id="1242864"/>
    <lineage>
        <taxon>Bacteria</taxon>
        <taxon>Pseudomonadati</taxon>
        <taxon>Myxococcota</taxon>
        <taxon>Myxococcia</taxon>
        <taxon>Myxococcales</taxon>
        <taxon>Cystobacterineae</taxon>
        <taxon>Archangiaceae</taxon>
        <taxon>Cystobacter</taxon>
    </lineage>
</organism>
<dbReference type="FunFam" id="3.40.50.300:FF:000006">
    <property type="entry name" value="DNA-binding transcriptional regulator NtrC"/>
    <property type="match status" value="1"/>
</dbReference>
<dbReference type="Gene3D" id="3.40.50.300">
    <property type="entry name" value="P-loop containing nucleotide triphosphate hydrolases"/>
    <property type="match status" value="1"/>
</dbReference>
<evidence type="ECO:0000256" key="3">
    <source>
        <dbReference type="ARBA" id="ARBA00023015"/>
    </source>
</evidence>
<name>S9QEC6_CYSF2</name>
<keyword evidence="1" id="KW-0547">Nucleotide-binding</keyword>
<dbReference type="InterPro" id="IPR027417">
    <property type="entry name" value="P-loop_NTPase"/>
</dbReference>
<dbReference type="PROSITE" id="PS50006">
    <property type="entry name" value="FHA_DOMAIN"/>
    <property type="match status" value="1"/>
</dbReference>
<dbReference type="AlphaFoldDB" id="S9QEC6"/>
<dbReference type="SUPFAM" id="SSF52540">
    <property type="entry name" value="P-loop containing nucleoside triphosphate hydrolases"/>
    <property type="match status" value="1"/>
</dbReference>
<dbReference type="Pfam" id="PF00158">
    <property type="entry name" value="Sigma54_activat"/>
    <property type="match status" value="1"/>
</dbReference>
<dbReference type="CDD" id="cd00060">
    <property type="entry name" value="FHA"/>
    <property type="match status" value="1"/>
</dbReference>
<dbReference type="Gene3D" id="2.60.200.20">
    <property type="match status" value="1"/>
</dbReference>
<dbReference type="SUPFAM" id="SSF46689">
    <property type="entry name" value="Homeodomain-like"/>
    <property type="match status" value="1"/>
</dbReference>
<dbReference type="Gene3D" id="1.10.8.60">
    <property type="match status" value="1"/>
</dbReference>
<dbReference type="InterPro" id="IPR000253">
    <property type="entry name" value="FHA_dom"/>
</dbReference>
<dbReference type="PANTHER" id="PTHR32071:SF113">
    <property type="entry name" value="ALGINATE BIOSYNTHESIS TRANSCRIPTIONAL REGULATORY PROTEIN ALGB"/>
    <property type="match status" value="1"/>
</dbReference>
<keyword evidence="2" id="KW-0067">ATP-binding</keyword>
<dbReference type="PROSITE" id="PS50045">
    <property type="entry name" value="SIGMA54_INTERACT_4"/>
    <property type="match status" value="1"/>
</dbReference>
<dbReference type="Proteomes" id="UP000011682">
    <property type="component" value="Unassembled WGS sequence"/>
</dbReference>
<dbReference type="InterPro" id="IPR058031">
    <property type="entry name" value="AAA_lid_NorR"/>
</dbReference>
<dbReference type="OrthoDB" id="5485507at2"/>
<dbReference type="GO" id="GO:0005524">
    <property type="term" value="F:ATP binding"/>
    <property type="evidence" value="ECO:0007669"/>
    <property type="project" value="UniProtKB-KW"/>
</dbReference>
<dbReference type="SUPFAM" id="SSF49879">
    <property type="entry name" value="SMAD/FHA domain"/>
    <property type="match status" value="1"/>
</dbReference>
<dbReference type="Pfam" id="PF02954">
    <property type="entry name" value="HTH_8"/>
    <property type="match status" value="1"/>
</dbReference>
<dbReference type="eggNOG" id="COG3829">
    <property type="taxonomic scope" value="Bacteria"/>
</dbReference>
<comment type="caution">
    <text evidence="8">The sequence shown here is derived from an EMBL/GenBank/DDBJ whole genome shotgun (WGS) entry which is preliminary data.</text>
</comment>
<keyword evidence="4" id="KW-0238">DNA-binding</keyword>
<dbReference type="InterPro" id="IPR002078">
    <property type="entry name" value="Sigma_54_int"/>
</dbReference>
<evidence type="ECO:0000256" key="1">
    <source>
        <dbReference type="ARBA" id="ARBA00022741"/>
    </source>
</evidence>
<dbReference type="InterPro" id="IPR025662">
    <property type="entry name" value="Sigma_54_int_dom_ATP-bd_1"/>
</dbReference>
<evidence type="ECO:0000259" key="6">
    <source>
        <dbReference type="PROSITE" id="PS50006"/>
    </source>
</evidence>
<dbReference type="Gene3D" id="1.10.10.60">
    <property type="entry name" value="Homeodomain-like"/>
    <property type="match status" value="1"/>
</dbReference>
<dbReference type="InterPro" id="IPR003593">
    <property type="entry name" value="AAA+_ATPase"/>
</dbReference>
<dbReference type="PROSITE" id="PS00676">
    <property type="entry name" value="SIGMA54_INTERACT_2"/>
    <property type="match status" value="1"/>
</dbReference>
<dbReference type="PROSITE" id="PS00675">
    <property type="entry name" value="SIGMA54_INTERACT_1"/>
    <property type="match status" value="1"/>
</dbReference>
<evidence type="ECO:0000259" key="7">
    <source>
        <dbReference type="PROSITE" id="PS50045"/>
    </source>
</evidence>
<dbReference type="InterPro" id="IPR009057">
    <property type="entry name" value="Homeodomain-like_sf"/>
</dbReference>
<reference evidence="8" key="1">
    <citation type="submission" date="2013-05" db="EMBL/GenBank/DDBJ databases">
        <title>Genome assembly of Cystobacter fuscus DSM 2262.</title>
        <authorList>
            <person name="Sharma G."/>
            <person name="Khatri I."/>
            <person name="Kaur C."/>
            <person name="Mayilraj S."/>
            <person name="Subramanian S."/>
        </authorList>
    </citation>
    <scope>NUCLEOTIDE SEQUENCE [LARGE SCALE GENOMIC DNA]</scope>
    <source>
        <strain evidence="8">DSM 2262</strain>
    </source>
</reference>
<dbReference type="InterPro" id="IPR025944">
    <property type="entry name" value="Sigma_54_int_dom_CS"/>
</dbReference>
<dbReference type="CDD" id="cd00009">
    <property type="entry name" value="AAA"/>
    <property type="match status" value="1"/>
</dbReference>
<dbReference type="InterPro" id="IPR002197">
    <property type="entry name" value="HTH_Fis"/>
</dbReference>
<gene>
    <name evidence="8" type="ORF">D187_002403</name>
</gene>
<dbReference type="Pfam" id="PF00498">
    <property type="entry name" value="FHA"/>
    <property type="match status" value="1"/>
</dbReference>
<keyword evidence="3" id="KW-0805">Transcription regulation</keyword>
<dbReference type="PROSITE" id="PS00688">
    <property type="entry name" value="SIGMA54_INTERACT_3"/>
    <property type="match status" value="1"/>
</dbReference>